<reference evidence="3" key="1">
    <citation type="journal article" date="2022" name="IScience">
        <title>Evolution of zygomycete secretomes and the origins of terrestrial fungal ecologies.</title>
        <authorList>
            <person name="Chang Y."/>
            <person name="Wang Y."/>
            <person name="Mondo S."/>
            <person name="Ahrendt S."/>
            <person name="Andreopoulos W."/>
            <person name="Barry K."/>
            <person name="Beard J."/>
            <person name="Benny G.L."/>
            <person name="Blankenship S."/>
            <person name="Bonito G."/>
            <person name="Cuomo C."/>
            <person name="Desiro A."/>
            <person name="Gervers K.A."/>
            <person name="Hundley H."/>
            <person name="Kuo A."/>
            <person name="LaButti K."/>
            <person name="Lang B.F."/>
            <person name="Lipzen A."/>
            <person name="O'Donnell K."/>
            <person name="Pangilinan J."/>
            <person name="Reynolds N."/>
            <person name="Sandor L."/>
            <person name="Smith M.E."/>
            <person name="Tsang A."/>
            <person name="Grigoriev I.V."/>
            <person name="Stajich J.E."/>
            <person name="Spatafora J.W."/>
        </authorList>
    </citation>
    <scope>NUCLEOTIDE SEQUENCE</scope>
    <source>
        <strain evidence="3">RSA 2281</strain>
    </source>
</reference>
<feature type="compositionally biased region" description="Polar residues" evidence="2">
    <location>
        <begin position="62"/>
        <end position="80"/>
    </location>
</feature>
<feature type="compositionally biased region" description="Low complexity" evidence="2">
    <location>
        <begin position="281"/>
        <end position="321"/>
    </location>
</feature>
<feature type="compositionally biased region" description="Low complexity" evidence="2">
    <location>
        <begin position="382"/>
        <end position="402"/>
    </location>
</feature>
<feature type="region of interest" description="Disordered" evidence="2">
    <location>
        <begin position="62"/>
        <end position="152"/>
    </location>
</feature>
<feature type="region of interest" description="Disordered" evidence="2">
    <location>
        <begin position="479"/>
        <end position="514"/>
    </location>
</feature>
<proteinExistence type="predicted"/>
<dbReference type="EMBL" id="JAIXMP010000030">
    <property type="protein sequence ID" value="KAI9251440.1"/>
    <property type="molecule type" value="Genomic_DNA"/>
</dbReference>
<comment type="caution">
    <text evidence="3">The sequence shown here is derived from an EMBL/GenBank/DDBJ whole genome shotgun (WGS) entry which is preliminary data.</text>
</comment>
<evidence type="ECO:0000256" key="2">
    <source>
        <dbReference type="SAM" id="MobiDB-lite"/>
    </source>
</evidence>
<gene>
    <name evidence="3" type="ORF">BDA99DRAFT_521872</name>
</gene>
<feature type="region of interest" description="Disordered" evidence="2">
    <location>
        <begin position="1"/>
        <end position="30"/>
    </location>
</feature>
<accession>A0AAD5K2P7</accession>
<protein>
    <submittedName>
        <fullName evidence="3">Uncharacterized protein</fullName>
    </submittedName>
</protein>
<feature type="compositionally biased region" description="Basic and acidic residues" evidence="2">
    <location>
        <begin position="350"/>
        <end position="359"/>
    </location>
</feature>
<dbReference type="Proteomes" id="UP001209540">
    <property type="component" value="Unassembled WGS sequence"/>
</dbReference>
<sequence length="514" mass="56527">MNKADGFSINRLTNNNSTPPSQSGSDQEQSSFWNNFSTAVKNTAQYASVEFDRLFETMGFKQSPSTSLAEEQQQQQRSMDTNTTLPTTISISSPSRRQSSTSRYFSTPSFSSTSQQQHKSSRKSSISSSTSSLAAVATNDRRKRPFRHDNDDTLDHMTFERAEKLRRINEVEAMLRELKEEALMDNYNAFPTTSTSTATSNGTHTNSNNNNTTTSSARNIATRTIEKQAPKVTATITTPSMSTSVDGYRHHRDEQGRMQALEHRIEAIQAQVAKLVSSTSIASTTSSSPTSTSPSSTPSRPSTITAPVRPLKTTPLVTPTHIPVPPPAPTPLQHQIHMSPSRAAPPKVNDGAEDRKNEPEIPLPSPPPLLSTQSPIRHQRISTNSNSTTFTKPTTSSSTTSPLRANQIPAGGYKVLPSTPAVRTSRATTALNKVPSDIHRSSMKEIVQQIPNVKLRRTDILEGPDGSMKPNPFWVEIYEPKRRYKRPRLSTDRDSNQQQNGTIGSGPASKRQRA</sequence>
<organism evidence="3 4">
    <name type="scientific">Phascolomyces articulosus</name>
    <dbReference type="NCBI Taxonomy" id="60185"/>
    <lineage>
        <taxon>Eukaryota</taxon>
        <taxon>Fungi</taxon>
        <taxon>Fungi incertae sedis</taxon>
        <taxon>Mucoromycota</taxon>
        <taxon>Mucoromycotina</taxon>
        <taxon>Mucoromycetes</taxon>
        <taxon>Mucorales</taxon>
        <taxon>Lichtheimiaceae</taxon>
        <taxon>Phascolomyces</taxon>
    </lineage>
</organism>
<feature type="region of interest" description="Disordered" evidence="2">
    <location>
        <begin position="281"/>
        <end position="412"/>
    </location>
</feature>
<feature type="compositionally biased region" description="Low complexity" evidence="2">
    <location>
        <begin position="81"/>
        <end position="132"/>
    </location>
</feature>
<evidence type="ECO:0000313" key="4">
    <source>
        <dbReference type="Proteomes" id="UP001209540"/>
    </source>
</evidence>
<feature type="coiled-coil region" evidence="1">
    <location>
        <begin position="251"/>
        <end position="278"/>
    </location>
</feature>
<feature type="compositionally biased region" description="Polar residues" evidence="2">
    <location>
        <begin position="10"/>
        <end position="30"/>
    </location>
</feature>
<keyword evidence="1" id="KW-0175">Coiled coil</keyword>
<evidence type="ECO:0000256" key="1">
    <source>
        <dbReference type="SAM" id="Coils"/>
    </source>
</evidence>
<reference evidence="3" key="2">
    <citation type="submission" date="2023-02" db="EMBL/GenBank/DDBJ databases">
        <authorList>
            <consortium name="DOE Joint Genome Institute"/>
            <person name="Mondo S.J."/>
            <person name="Chang Y."/>
            <person name="Wang Y."/>
            <person name="Ahrendt S."/>
            <person name="Andreopoulos W."/>
            <person name="Barry K."/>
            <person name="Beard J."/>
            <person name="Benny G.L."/>
            <person name="Blankenship S."/>
            <person name="Bonito G."/>
            <person name="Cuomo C."/>
            <person name="Desiro A."/>
            <person name="Gervers K.A."/>
            <person name="Hundley H."/>
            <person name="Kuo A."/>
            <person name="LaButti K."/>
            <person name="Lang B.F."/>
            <person name="Lipzen A."/>
            <person name="O'Donnell K."/>
            <person name="Pangilinan J."/>
            <person name="Reynolds N."/>
            <person name="Sandor L."/>
            <person name="Smith M.W."/>
            <person name="Tsang A."/>
            <person name="Grigoriev I.V."/>
            <person name="Stajich J.E."/>
            <person name="Spatafora J.W."/>
        </authorList>
    </citation>
    <scope>NUCLEOTIDE SEQUENCE</scope>
    <source>
        <strain evidence="3">RSA 2281</strain>
    </source>
</reference>
<dbReference type="AlphaFoldDB" id="A0AAD5K2P7"/>
<name>A0AAD5K2P7_9FUNG</name>
<evidence type="ECO:0000313" key="3">
    <source>
        <dbReference type="EMBL" id="KAI9251440.1"/>
    </source>
</evidence>
<keyword evidence="4" id="KW-1185">Reference proteome</keyword>
<feature type="region of interest" description="Disordered" evidence="2">
    <location>
        <begin position="193"/>
        <end position="220"/>
    </location>
</feature>